<name>A0ABV5N6U8_9ACTN</name>
<evidence type="ECO:0000313" key="1">
    <source>
        <dbReference type="EMBL" id="MFB9466025.1"/>
    </source>
</evidence>
<organism evidence="1 2">
    <name type="scientific">Streptomyces cinereospinus</name>
    <dbReference type="NCBI Taxonomy" id="285561"/>
    <lineage>
        <taxon>Bacteria</taxon>
        <taxon>Bacillati</taxon>
        <taxon>Actinomycetota</taxon>
        <taxon>Actinomycetes</taxon>
        <taxon>Kitasatosporales</taxon>
        <taxon>Streptomycetaceae</taxon>
        <taxon>Streptomyces</taxon>
    </lineage>
</organism>
<feature type="non-terminal residue" evidence="1">
    <location>
        <position position="1"/>
    </location>
</feature>
<dbReference type="EMBL" id="JBHMCY010000058">
    <property type="protein sequence ID" value="MFB9466025.1"/>
    <property type="molecule type" value="Genomic_DNA"/>
</dbReference>
<comment type="caution">
    <text evidence="1">The sequence shown here is derived from an EMBL/GenBank/DDBJ whole genome shotgun (WGS) entry which is preliminary data.</text>
</comment>
<accession>A0ABV5N6U8</accession>
<evidence type="ECO:0000313" key="2">
    <source>
        <dbReference type="Proteomes" id="UP001589709"/>
    </source>
</evidence>
<sequence length="123" mass="11461">GGGGPGGRRARGGRCRAPDLVDVRPGRAAGAVVALAAPGLLSARPGAADLAAVALGAAGAVLPDDLGERVMLGDTGAHALGAVLGVAVVAASGRAGPAVCAVGVVAAAVCGDRASGRRDHSGE</sequence>
<gene>
    <name evidence="1" type="ORF">ACFF45_25780</name>
</gene>
<proteinExistence type="predicted"/>
<reference evidence="1 2" key="1">
    <citation type="submission" date="2024-09" db="EMBL/GenBank/DDBJ databases">
        <authorList>
            <person name="Sun Q."/>
            <person name="Mori K."/>
        </authorList>
    </citation>
    <scope>NUCLEOTIDE SEQUENCE [LARGE SCALE GENOMIC DNA]</scope>
    <source>
        <strain evidence="1 2">JCM 6917</strain>
    </source>
</reference>
<keyword evidence="2" id="KW-1185">Reference proteome</keyword>
<protein>
    <submittedName>
        <fullName evidence="1">Uncharacterized protein</fullName>
    </submittedName>
</protein>
<dbReference type="Proteomes" id="UP001589709">
    <property type="component" value="Unassembled WGS sequence"/>
</dbReference>